<gene>
    <name evidence="10" type="ORF">E1301_Tti006096</name>
</gene>
<keyword evidence="6" id="KW-0206">Cytoskeleton</keyword>
<feature type="region of interest" description="Disordered" evidence="8">
    <location>
        <begin position="113"/>
        <end position="155"/>
    </location>
</feature>
<dbReference type="InterPro" id="IPR001849">
    <property type="entry name" value="PH_domain"/>
</dbReference>
<feature type="region of interest" description="Disordered" evidence="8">
    <location>
        <begin position="519"/>
        <end position="573"/>
    </location>
</feature>
<dbReference type="FunFam" id="2.30.29.30:FF:000133">
    <property type="entry name" value="myosin phosphatase Rho-interacting protein isoform X1"/>
    <property type="match status" value="1"/>
</dbReference>
<dbReference type="InterPro" id="IPR052223">
    <property type="entry name" value="Actin_Cytoskeleton_Reg"/>
</dbReference>
<evidence type="ECO:0000256" key="8">
    <source>
        <dbReference type="SAM" id="MobiDB-lite"/>
    </source>
</evidence>
<feature type="compositionally biased region" description="Polar residues" evidence="8">
    <location>
        <begin position="282"/>
        <end position="294"/>
    </location>
</feature>
<dbReference type="PROSITE" id="PS50003">
    <property type="entry name" value="PH_DOMAIN"/>
    <property type="match status" value="1"/>
</dbReference>
<feature type="compositionally biased region" description="Polar residues" evidence="8">
    <location>
        <begin position="384"/>
        <end position="395"/>
    </location>
</feature>
<feature type="coiled-coil region" evidence="7">
    <location>
        <begin position="691"/>
        <end position="725"/>
    </location>
</feature>
<comment type="caution">
    <text evidence="10">The sequence shown here is derived from an EMBL/GenBank/DDBJ whole genome shotgun (WGS) entry which is preliminary data.</text>
</comment>
<evidence type="ECO:0000256" key="4">
    <source>
        <dbReference type="ARBA" id="ARBA00023054"/>
    </source>
</evidence>
<name>A0A5A9PT14_9TELE</name>
<dbReference type="InterPro" id="IPR011993">
    <property type="entry name" value="PH-like_dom_sf"/>
</dbReference>
<dbReference type="Gene3D" id="2.30.29.30">
    <property type="entry name" value="Pleckstrin-homology domain (PH domain)/Phosphotyrosine-binding domain (PTB)"/>
    <property type="match status" value="2"/>
</dbReference>
<dbReference type="InterPro" id="IPR039597">
    <property type="entry name" value="M-RIP_PH"/>
</dbReference>
<feature type="compositionally biased region" description="Low complexity" evidence="8">
    <location>
        <begin position="263"/>
        <end position="281"/>
    </location>
</feature>
<protein>
    <submittedName>
        <fullName evidence="10">Myosin phosphatase</fullName>
    </submittedName>
</protein>
<feature type="coiled-coil region" evidence="7">
    <location>
        <begin position="983"/>
        <end position="1076"/>
    </location>
</feature>
<evidence type="ECO:0000256" key="6">
    <source>
        <dbReference type="ARBA" id="ARBA00023212"/>
    </source>
</evidence>
<evidence type="ECO:0000313" key="10">
    <source>
        <dbReference type="EMBL" id="KAA0725384.1"/>
    </source>
</evidence>
<feature type="coiled-coil region" evidence="7">
    <location>
        <begin position="1478"/>
        <end position="1516"/>
    </location>
</feature>
<dbReference type="EMBL" id="SOYY01000001">
    <property type="protein sequence ID" value="KAA0725384.1"/>
    <property type="molecule type" value="Genomic_DNA"/>
</dbReference>
<keyword evidence="11" id="KW-1185">Reference proteome</keyword>
<feature type="compositionally biased region" description="Basic and acidic residues" evidence="8">
    <location>
        <begin position="320"/>
        <end position="338"/>
    </location>
</feature>
<evidence type="ECO:0000256" key="3">
    <source>
        <dbReference type="ARBA" id="ARBA00022553"/>
    </source>
</evidence>
<feature type="domain" description="PH" evidence="9">
    <location>
        <begin position="419"/>
        <end position="515"/>
    </location>
</feature>
<keyword evidence="3" id="KW-0597">Phosphoprotein</keyword>
<proteinExistence type="predicted"/>
<feature type="compositionally biased region" description="Basic and acidic residues" evidence="8">
    <location>
        <begin position="604"/>
        <end position="619"/>
    </location>
</feature>
<dbReference type="PANTHER" id="PTHR17271">
    <property type="entry name" value="PLECKSTRIN HOMOLOGY PH DOMAIN-CONTAINING PROTEIN"/>
    <property type="match status" value="1"/>
</dbReference>
<keyword evidence="4 7" id="KW-0175">Coiled coil</keyword>
<feature type="coiled-coil region" evidence="7">
    <location>
        <begin position="1579"/>
        <end position="1606"/>
    </location>
</feature>
<sequence length="1636" mass="185657">MLGKWNKVSQRSLPLQKLWFSLGRAKPIYGGWLCLAPEGTDFDNPMQRSRPSTLPQGTVNMNLCTDVIDAEPRTGQKNSLCIITPEQEYYIRGDSKEIINGWSEQLVVYPRTNKQNQKKKRKVEPATSQEPGPAKVAVTGSGIPDAEKTPDTSSIIWKEELQSREVDVSQSWSANEMVPLGSQLPTAGEGSILSRCSDQSPVNGDELDRSGLSFHSAVSQTSHGPLSPTGSSSSRHSGELGGIPRCLSPAPSDPFPSGSSLLSNGSHISGSMSSLDSDASGNTVTSTDSHSTEATGRVNRALARRSDGEARKAEKRSRFRSPERQHKDSVFSPERSGRSNVIEKLEALELEHAERMEVEETSRSGVRQGRSEMRRFQREEQKPDSAQGSDFNHSTLPPLRRSKSLDRRTTESVMTPDLLNFKKGWMVKLDKQGQWKKCWFVLTDHSLRYYKDSIAEEASDLDGEIDLSSCSNVTEYQAQRNYGFQIHTQEGVHTLSAMTAGIRRNWIQAVMKNVRPSTAPDVASLTDDHSSCGPFESRPDITQDSQASETTSIEWDSGIKKSRARERRREGRSKTFDWAEFRPIAQALAQQRANEADTLQAEITNERNKRREERRRRYESVTGSSFDPVADGAKMDFESGGVVQVDAPPPSVERQQKVEEEIEQRWQQVEKTPIREEKRVTLPSSFQPRDTSELEKLVESYKKGVEELKAQLENCHQQLMDSNRHKLELEGQLKDALEREQQIRAGYISPLESPLSLETEPQMKRTELVSSQAQSLTKKYQETKELLQQQELKKRNMQAQLGFSLSHWSTKEPYLSDTQNTCASEICPSNSIKKTVSFTLFDSEGKIREFENLIDVSKPLTLRELIKLVNSHSECVWLQCTQGHERKEHSRSGEITQCQKMLENIKSQEEIENETLRKSLENAGACIRDYEARLVTMEDMLGQVQRQKLGLMSPYTSACSREENPEILTRDLLQQVELLGNENIALNQRYQEIVNQLREADREIDRLKAELDRLRCSQGNVIQDRTEQDDKKTDEHVYEQALCEKSQQLQEALNKLEVLGNNLKDTEKRLQLKEATLRGLGFQVAENDDGDKSPPETKELKQQIDVIHSKLSVKEQMLHNVEQICRELQTQNTELITKNEKSTRMFSEMLEDAQIEIRTLKEQAKAEVTFGSKTETKRECHELIRREVQRHDDRIGEVVEQFKRKSESLNQVLDMLVKGSEVKKCNSSNFDMAAILGENQVGLKEMFEKKILHTVLGGLEESQKGSGGEQPLGPIRNVVEHMLMDIKLLLFMNTISYPKDIQSILTPTTCTEESTGCIRGDETTTKFKHFNYLFGDDAYFCILKSIVQVMEKKVVSLNQIAAGIRDPTNEQLQSLALTLSSYGSRCWSEYIREAVLDVTCTYLVIQLNMLENKYSEKETHLEVGACVNCFDLRAQNLKLKSELEQVAMSNFQSPITGDSMAGTHIHIEGEPIDSLDKAIQLQDMLARHKKELRELKEAYEREADKLREEVAKAGETLRLRSEENVKDIDSLTMSTENLQKKHEMECSNLIAQFNQVMEELTDAVGPNDAKPGEDGKPNLTFLKLRIKKLVSQLTELSEEMSQRDREGDPTLLRRKYEKNLENIKVKKFRVLAVLRS</sequence>
<evidence type="ECO:0000256" key="5">
    <source>
        <dbReference type="ARBA" id="ARBA00023203"/>
    </source>
</evidence>
<accession>A0A5A9PT14</accession>
<feature type="compositionally biased region" description="Low complexity" evidence="8">
    <location>
        <begin position="221"/>
        <end position="235"/>
    </location>
</feature>
<keyword evidence="2" id="KW-0963">Cytoplasm</keyword>
<reference evidence="10 11" key="1">
    <citation type="journal article" date="2019" name="Mol. Ecol. Resour.">
        <title>Chromosome-level genome assembly of Triplophysa tibetana, a fish adapted to the harsh high-altitude environment of the Tibetan Plateau.</title>
        <authorList>
            <person name="Yang X."/>
            <person name="Liu H."/>
            <person name="Ma Z."/>
            <person name="Zou Y."/>
            <person name="Zou M."/>
            <person name="Mao Y."/>
            <person name="Li X."/>
            <person name="Wang H."/>
            <person name="Chen T."/>
            <person name="Wang W."/>
            <person name="Yang R."/>
        </authorList>
    </citation>
    <scope>NUCLEOTIDE SEQUENCE [LARGE SCALE GENOMIC DNA]</scope>
    <source>
        <strain evidence="10">TTIB1903HZAU</strain>
        <tissue evidence="10">Muscle</tissue>
    </source>
</reference>
<feature type="compositionally biased region" description="Polar residues" evidence="8">
    <location>
        <begin position="540"/>
        <end position="554"/>
    </location>
</feature>
<dbReference type="GO" id="GO:0015629">
    <property type="term" value="C:actin cytoskeleton"/>
    <property type="evidence" value="ECO:0007669"/>
    <property type="project" value="UniProtKB-ARBA"/>
</dbReference>
<dbReference type="SMART" id="SM00233">
    <property type="entry name" value="PH"/>
    <property type="match status" value="2"/>
</dbReference>
<evidence type="ECO:0000256" key="7">
    <source>
        <dbReference type="SAM" id="Coils"/>
    </source>
</evidence>
<dbReference type="SUPFAM" id="SSF50729">
    <property type="entry name" value="PH domain-like"/>
    <property type="match status" value="2"/>
</dbReference>
<dbReference type="PANTHER" id="PTHR17271:SF12">
    <property type="entry name" value="MYOSIN PHOSPHATASE RHO-INTERACTING PROTEIN ISOFORM X1"/>
    <property type="match status" value="1"/>
</dbReference>
<comment type="subcellular location">
    <subcellularLocation>
        <location evidence="1">Cytoplasm</location>
        <location evidence="1">Cytoskeleton</location>
    </subcellularLocation>
</comment>
<dbReference type="Pfam" id="PF00169">
    <property type="entry name" value="PH"/>
    <property type="match status" value="1"/>
</dbReference>
<dbReference type="CDD" id="cd13275">
    <property type="entry name" value="PH_M-RIP"/>
    <property type="match status" value="1"/>
</dbReference>
<evidence type="ECO:0000313" key="11">
    <source>
        <dbReference type="Proteomes" id="UP000324632"/>
    </source>
</evidence>
<evidence type="ECO:0000256" key="2">
    <source>
        <dbReference type="ARBA" id="ARBA00022490"/>
    </source>
</evidence>
<dbReference type="GO" id="GO:0051015">
    <property type="term" value="F:actin filament binding"/>
    <property type="evidence" value="ECO:0007669"/>
    <property type="project" value="TreeGrafter"/>
</dbReference>
<evidence type="ECO:0000256" key="1">
    <source>
        <dbReference type="ARBA" id="ARBA00004245"/>
    </source>
</evidence>
<organism evidence="10 11">
    <name type="scientific">Triplophysa tibetana</name>
    <dbReference type="NCBI Taxonomy" id="1572043"/>
    <lineage>
        <taxon>Eukaryota</taxon>
        <taxon>Metazoa</taxon>
        <taxon>Chordata</taxon>
        <taxon>Craniata</taxon>
        <taxon>Vertebrata</taxon>
        <taxon>Euteleostomi</taxon>
        <taxon>Actinopterygii</taxon>
        <taxon>Neopterygii</taxon>
        <taxon>Teleostei</taxon>
        <taxon>Ostariophysi</taxon>
        <taxon>Cypriniformes</taxon>
        <taxon>Nemacheilidae</taxon>
        <taxon>Triplophysa</taxon>
    </lineage>
</organism>
<feature type="region of interest" description="Disordered" evidence="8">
    <location>
        <begin position="355"/>
        <end position="408"/>
    </location>
</feature>
<feature type="region of interest" description="Disordered" evidence="8">
    <location>
        <begin position="180"/>
        <end position="338"/>
    </location>
</feature>
<feature type="region of interest" description="Disordered" evidence="8">
    <location>
        <begin position="595"/>
        <end position="632"/>
    </location>
</feature>
<feature type="compositionally biased region" description="Basic and acidic residues" evidence="8">
    <location>
        <begin position="369"/>
        <end position="383"/>
    </location>
</feature>
<feature type="coiled-coil region" evidence="7">
    <location>
        <begin position="773"/>
        <end position="800"/>
    </location>
</feature>
<evidence type="ECO:0000259" key="9">
    <source>
        <dbReference type="PROSITE" id="PS50003"/>
    </source>
</evidence>
<keyword evidence="5" id="KW-0009">Actin-binding</keyword>
<dbReference type="Proteomes" id="UP000324632">
    <property type="component" value="Chromosome 1"/>
</dbReference>